<dbReference type="InterPro" id="IPR005828">
    <property type="entry name" value="MFS_sugar_transport-like"/>
</dbReference>
<evidence type="ECO:0000259" key="6">
    <source>
        <dbReference type="PROSITE" id="PS50850"/>
    </source>
</evidence>
<dbReference type="GO" id="GO:0070837">
    <property type="term" value="P:dehydroascorbic acid transport"/>
    <property type="evidence" value="ECO:0007669"/>
    <property type="project" value="TreeGrafter"/>
</dbReference>
<dbReference type="Gene3D" id="1.20.1250.20">
    <property type="entry name" value="MFS general substrate transporter like domains"/>
    <property type="match status" value="1"/>
</dbReference>
<reference evidence="7" key="2">
    <citation type="submission" date="2014-03" db="EMBL/GenBank/DDBJ databases">
        <authorList>
            <person name="Genoscope - CEA"/>
        </authorList>
    </citation>
    <scope>NUCLEOTIDE SEQUENCE</scope>
</reference>
<dbReference type="AlphaFoldDB" id="A0A060WJJ3"/>
<evidence type="ECO:0000256" key="3">
    <source>
        <dbReference type="ARBA" id="ARBA00022989"/>
    </source>
</evidence>
<evidence type="ECO:0000256" key="4">
    <source>
        <dbReference type="ARBA" id="ARBA00023136"/>
    </source>
</evidence>
<feature type="domain" description="Major facilitator superfamily (MFS) profile" evidence="6">
    <location>
        <begin position="1"/>
        <end position="243"/>
    </location>
</feature>
<proteinExistence type="predicted"/>
<dbReference type="Proteomes" id="UP000193380">
    <property type="component" value="Unassembled WGS sequence"/>
</dbReference>
<dbReference type="InterPro" id="IPR045263">
    <property type="entry name" value="GLUT"/>
</dbReference>
<dbReference type="InterPro" id="IPR020846">
    <property type="entry name" value="MFS_dom"/>
</dbReference>
<evidence type="ECO:0000256" key="1">
    <source>
        <dbReference type="ARBA" id="ARBA00004141"/>
    </source>
</evidence>
<dbReference type="Pfam" id="PF00083">
    <property type="entry name" value="Sugar_tr"/>
    <property type="match status" value="1"/>
</dbReference>
<dbReference type="PANTHER" id="PTHR23503:SF91">
    <property type="entry name" value="SOLUTE CARRIER FAMILY 2, FACILITATED GLUCOSE TRANSPORTER MEMBER 3 ISOFORM X1"/>
    <property type="match status" value="1"/>
</dbReference>
<dbReference type="PANTHER" id="PTHR23503">
    <property type="entry name" value="SOLUTE CARRIER FAMILY 2"/>
    <property type="match status" value="1"/>
</dbReference>
<dbReference type="EMBL" id="FR904574">
    <property type="protein sequence ID" value="CDQ67166.1"/>
    <property type="molecule type" value="Genomic_DNA"/>
</dbReference>
<dbReference type="SUPFAM" id="SSF103473">
    <property type="entry name" value="MFS general substrate transporter"/>
    <property type="match status" value="1"/>
</dbReference>
<dbReference type="GO" id="GO:0032868">
    <property type="term" value="P:response to insulin"/>
    <property type="evidence" value="ECO:0007669"/>
    <property type="project" value="TreeGrafter"/>
</dbReference>
<sequence length="243" mass="26733">MFLVNILAVIGGLLMGFSTLCSSYEMVIAGRLVIGLFCGLFTGLTPMYVGELSPTPLRGAFGTLHQLGVVVGILVAQIFGLESLLGSDKLWPLLLALTVVPAMLQCILLPFCPESPRFLLINQNKEEQARKALVRLRGSDDVSKDMQEMKEESSKMAMEKKVTIPELFRTAAYRQPLLIAVMLHLSQQLSGINAVNTILGKYKVSILLGLINQCTVSVCERVINVLLTFFLTSTSWHYTEIPV</sequence>
<reference evidence="7" key="1">
    <citation type="journal article" date="2014" name="Nat. Commun.">
        <title>The rainbow trout genome provides novel insights into evolution after whole-genome duplication in vertebrates.</title>
        <authorList>
            <person name="Berthelot C."/>
            <person name="Brunet F."/>
            <person name="Chalopin D."/>
            <person name="Juanchich A."/>
            <person name="Bernard M."/>
            <person name="Noel B."/>
            <person name="Bento P."/>
            <person name="Da Silva C."/>
            <person name="Labadie K."/>
            <person name="Alberti A."/>
            <person name="Aury J.M."/>
            <person name="Louis A."/>
            <person name="Dehais P."/>
            <person name="Bardou P."/>
            <person name="Montfort J."/>
            <person name="Klopp C."/>
            <person name="Cabau C."/>
            <person name="Gaspin C."/>
            <person name="Thorgaard G.H."/>
            <person name="Boussaha M."/>
            <person name="Quillet E."/>
            <person name="Guyomard R."/>
            <person name="Galiana D."/>
            <person name="Bobe J."/>
            <person name="Volff J.N."/>
            <person name="Genet C."/>
            <person name="Wincker P."/>
            <person name="Jaillon O."/>
            <person name="Roest Crollius H."/>
            <person name="Guiguen Y."/>
        </authorList>
    </citation>
    <scope>NUCLEOTIDE SEQUENCE [LARGE SCALE GENOMIC DNA]</scope>
</reference>
<dbReference type="GO" id="GO:0016324">
    <property type="term" value="C:apical plasma membrane"/>
    <property type="evidence" value="ECO:0007669"/>
    <property type="project" value="TreeGrafter"/>
</dbReference>
<evidence type="ECO:0000256" key="5">
    <source>
        <dbReference type="SAM" id="Phobius"/>
    </source>
</evidence>
<evidence type="ECO:0000313" key="7">
    <source>
        <dbReference type="EMBL" id="CDQ67166.1"/>
    </source>
</evidence>
<dbReference type="STRING" id="8022.A0A060WJJ3"/>
<organism evidence="7 8">
    <name type="scientific">Oncorhynchus mykiss</name>
    <name type="common">Rainbow trout</name>
    <name type="synonym">Salmo gairdneri</name>
    <dbReference type="NCBI Taxonomy" id="8022"/>
    <lineage>
        <taxon>Eukaryota</taxon>
        <taxon>Metazoa</taxon>
        <taxon>Chordata</taxon>
        <taxon>Craniata</taxon>
        <taxon>Vertebrata</taxon>
        <taxon>Euteleostomi</taxon>
        <taxon>Actinopterygii</taxon>
        <taxon>Neopterygii</taxon>
        <taxon>Teleostei</taxon>
        <taxon>Protacanthopterygii</taxon>
        <taxon>Salmoniformes</taxon>
        <taxon>Salmonidae</taxon>
        <taxon>Salmoninae</taxon>
        <taxon>Oncorhynchus</taxon>
    </lineage>
</organism>
<comment type="subcellular location">
    <subcellularLocation>
        <location evidence="1">Membrane</location>
        <topology evidence="1">Multi-pass membrane protein</topology>
    </subcellularLocation>
</comment>
<gene>
    <name evidence="7" type="ORF">GSONMT00024080001</name>
</gene>
<name>A0A060WJJ3_ONCMY</name>
<dbReference type="InterPro" id="IPR005829">
    <property type="entry name" value="Sugar_transporter_CS"/>
</dbReference>
<protein>
    <recommendedName>
        <fullName evidence="6">Major facilitator superfamily (MFS) profile domain-containing protein</fullName>
    </recommendedName>
</protein>
<dbReference type="GO" id="GO:0046323">
    <property type="term" value="P:D-glucose import"/>
    <property type="evidence" value="ECO:0007669"/>
    <property type="project" value="TreeGrafter"/>
</dbReference>
<keyword evidence="2 5" id="KW-0812">Transmembrane</keyword>
<dbReference type="PROSITE" id="PS00217">
    <property type="entry name" value="SUGAR_TRANSPORT_2"/>
    <property type="match status" value="1"/>
</dbReference>
<evidence type="ECO:0000256" key="2">
    <source>
        <dbReference type="ARBA" id="ARBA00022692"/>
    </source>
</evidence>
<dbReference type="InterPro" id="IPR036259">
    <property type="entry name" value="MFS_trans_sf"/>
</dbReference>
<accession>A0A060WJJ3</accession>
<dbReference type="PaxDb" id="8022-A0A060WJJ3"/>
<keyword evidence="3 5" id="KW-1133">Transmembrane helix</keyword>
<feature type="transmembrane region" description="Helical" evidence="5">
    <location>
        <begin position="91"/>
        <end position="112"/>
    </location>
</feature>
<dbReference type="GO" id="GO:0055056">
    <property type="term" value="F:D-glucose transmembrane transporter activity"/>
    <property type="evidence" value="ECO:0007669"/>
    <property type="project" value="TreeGrafter"/>
</dbReference>
<dbReference type="PROSITE" id="PS50850">
    <property type="entry name" value="MFS"/>
    <property type="match status" value="1"/>
</dbReference>
<dbReference type="GO" id="GO:0016323">
    <property type="term" value="C:basolateral plasma membrane"/>
    <property type="evidence" value="ECO:0007669"/>
    <property type="project" value="TreeGrafter"/>
</dbReference>
<feature type="transmembrane region" description="Helical" evidence="5">
    <location>
        <begin position="61"/>
        <end position="79"/>
    </location>
</feature>
<feature type="transmembrane region" description="Helical" evidence="5">
    <location>
        <begin position="33"/>
        <end position="49"/>
    </location>
</feature>
<evidence type="ECO:0000313" key="8">
    <source>
        <dbReference type="Proteomes" id="UP000193380"/>
    </source>
</evidence>
<keyword evidence="4 5" id="KW-0472">Membrane</keyword>